<sequence length="478" mass="53208">MAEGGVENINLSVNAGECILLCGRSGCGKTTITKLINGLIPHYFAGELSGSVKVGSLDAFQTPMYQLAEKVGSVFQNPRTQFFNIDVDSEIAFGIENEAVRPDELHQRLDATIDTLKIKPLQGRNIFELSGGEKQKIAFASVYAMNPDVYLLDEPSSNLDMASIYDLKAYLQLLKQQRKTILIAEHRLYYLMDVADRIVYLSEGKIEAIHTPESFCALSGNTRKSMGLRAVDLRCVHPKDKPRREHSVLLEVKDVALHYKKRPIVKNITLKAAKGEIIGVVGCNGTGKTTFLRTLCGLHKDYTGAFLWSGKQQNGKDRMKRSYMVMQDVNYELFADSVGAECSFGIKNPDMELVEKTLSELELIPFREKHPNTLSGGQKQRVAVAVSMICGKELLVFDEPTSGLDFDSMQQVAALIQKLAADKIIFVVTHDYEFICQVCSRIIHFGQGQMTGGIVVSEENEKQIRERIGAVDTLERKD</sequence>
<dbReference type="PANTHER" id="PTHR43553:SF23">
    <property type="entry name" value="ABC TRANSPORTER ATP-BINDING COMPONENT"/>
    <property type="match status" value="1"/>
</dbReference>
<dbReference type="InterPro" id="IPR003439">
    <property type="entry name" value="ABC_transporter-like_ATP-bd"/>
</dbReference>
<comment type="similarity">
    <text evidence="2">Belongs to the ABC transporter superfamily.</text>
</comment>
<comment type="function">
    <text evidence="10">Probably part of an ABC transporter complex. Responsible for energy coupling to the transport system.</text>
</comment>
<evidence type="ECO:0000313" key="12">
    <source>
        <dbReference type="EMBL" id="SHH82635.1"/>
    </source>
</evidence>
<gene>
    <name evidence="12" type="ORF">SAMN02745823_01069</name>
</gene>
<evidence type="ECO:0000256" key="7">
    <source>
        <dbReference type="ARBA" id="ARBA00022840"/>
    </source>
</evidence>
<protein>
    <submittedName>
        <fullName evidence="12">Energy-coupling factor transport system ATP-binding protein</fullName>
    </submittedName>
</protein>
<keyword evidence="4" id="KW-1003">Cell membrane</keyword>
<evidence type="ECO:0000259" key="11">
    <source>
        <dbReference type="PROSITE" id="PS50893"/>
    </source>
</evidence>
<dbReference type="SUPFAM" id="SSF52540">
    <property type="entry name" value="P-loop containing nucleoside triphosphate hydrolases"/>
    <property type="match status" value="2"/>
</dbReference>
<dbReference type="AlphaFoldDB" id="A0A1M5W589"/>
<keyword evidence="9" id="KW-0472">Membrane</keyword>
<dbReference type="InterPro" id="IPR003593">
    <property type="entry name" value="AAA+_ATPase"/>
</dbReference>
<dbReference type="GO" id="GO:0005524">
    <property type="term" value="F:ATP binding"/>
    <property type="evidence" value="ECO:0007669"/>
    <property type="project" value="UniProtKB-KW"/>
</dbReference>
<dbReference type="SMART" id="SM00382">
    <property type="entry name" value="AAA"/>
    <property type="match status" value="2"/>
</dbReference>
<evidence type="ECO:0000256" key="10">
    <source>
        <dbReference type="ARBA" id="ARBA00025157"/>
    </source>
</evidence>
<evidence type="ECO:0000256" key="5">
    <source>
        <dbReference type="ARBA" id="ARBA00022737"/>
    </source>
</evidence>
<organism evidence="12 13">
    <name type="scientific">Sporobacter termitidis DSM 10068</name>
    <dbReference type="NCBI Taxonomy" id="1123282"/>
    <lineage>
        <taxon>Bacteria</taxon>
        <taxon>Bacillati</taxon>
        <taxon>Bacillota</taxon>
        <taxon>Clostridia</taxon>
        <taxon>Eubacteriales</taxon>
        <taxon>Oscillospiraceae</taxon>
        <taxon>Sporobacter</taxon>
    </lineage>
</organism>
<evidence type="ECO:0000256" key="1">
    <source>
        <dbReference type="ARBA" id="ARBA00004202"/>
    </source>
</evidence>
<dbReference type="InterPro" id="IPR050095">
    <property type="entry name" value="ECF_ABC_transporter_ATP-bd"/>
</dbReference>
<evidence type="ECO:0000313" key="13">
    <source>
        <dbReference type="Proteomes" id="UP000183995"/>
    </source>
</evidence>
<dbReference type="InterPro" id="IPR027417">
    <property type="entry name" value="P-loop_NTPase"/>
</dbReference>
<dbReference type="PANTHER" id="PTHR43553">
    <property type="entry name" value="HEAVY METAL TRANSPORTER"/>
    <property type="match status" value="1"/>
</dbReference>
<keyword evidence="5" id="KW-0677">Repeat</keyword>
<feature type="domain" description="ABC transporter" evidence="11">
    <location>
        <begin position="1"/>
        <end position="228"/>
    </location>
</feature>
<feature type="domain" description="ABC transporter" evidence="11">
    <location>
        <begin position="250"/>
        <end position="472"/>
    </location>
</feature>
<evidence type="ECO:0000256" key="6">
    <source>
        <dbReference type="ARBA" id="ARBA00022741"/>
    </source>
</evidence>
<name>A0A1M5W589_9FIRM</name>
<evidence type="ECO:0000256" key="2">
    <source>
        <dbReference type="ARBA" id="ARBA00005417"/>
    </source>
</evidence>
<evidence type="ECO:0000256" key="9">
    <source>
        <dbReference type="ARBA" id="ARBA00023136"/>
    </source>
</evidence>
<evidence type="ECO:0000256" key="8">
    <source>
        <dbReference type="ARBA" id="ARBA00022967"/>
    </source>
</evidence>
<evidence type="ECO:0000256" key="4">
    <source>
        <dbReference type="ARBA" id="ARBA00022475"/>
    </source>
</evidence>
<dbReference type="InterPro" id="IPR015856">
    <property type="entry name" value="ABC_transpr_CbiO/EcfA_su"/>
</dbReference>
<dbReference type="PROSITE" id="PS50893">
    <property type="entry name" value="ABC_TRANSPORTER_2"/>
    <property type="match status" value="2"/>
</dbReference>
<keyword evidence="7 12" id="KW-0067">ATP-binding</keyword>
<evidence type="ECO:0000256" key="3">
    <source>
        <dbReference type="ARBA" id="ARBA00022448"/>
    </source>
</evidence>
<dbReference type="InterPro" id="IPR017871">
    <property type="entry name" value="ABC_transporter-like_CS"/>
</dbReference>
<keyword evidence="3" id="KW-0813">Transport</keyword>
<keyword evidence="8" id="KW-1278">Translocase</keyword>
<dbReference type="EMBL" id="FQXV01000003">
    <property type="protein sequence ID" value="SHH82635.1"/>
    <property type="molecule type" value="Genomic_DNA"/>
</dbReference>
<proteinExistence type="inferred from homology"/>
<dbReference type="GO" id="GO:0016887">
    <property type="term" value="F:ATP hydrolysis activity"/>
    <property type="evidence" value="ECO:0007669"/>
    <property type="project" value="InterPro"/>
</dbReference>
<dbReference type="STRING" id="1123282.SAMN02745823_01069"/>
<dbReference type="PROSITE" id="PS00211">
    <property type="entry name" value="ABC_TRANSPORTER_1"/>
    <property type="match status" value="2"/>
</dbReference>
<dbReference type="Proteomes" id="UP000183995">
    <property type="component" value="Unassembled WGS sequence"/>
</dbReference>
<comment type="subcellular location">
    <subcellularLocation>
        <location evidence="1">Cell membrane</location>
        <topology evidence="1">Peripheral membrane protein</topology>
    </subcellularLocation>
</comment>
<dbReference type="GO" id="GO:0043190">
    <property type="term" value="C:ATP-binding cassette (ABC) transporter complex"/>
    <property type="evidence" value="ECO:0007669"/>
    <property type="project" value="TreeGrafter"/>
</dbReference>
<reference evidence="12 13" key="1">
    <citation type="submission" date="2016-11" db="EMBL/GenBank/DDBJ databases">
        <authorList>
            <person name="Jaros S."/>
            <person name="Januszkiewicz K."/>
            <person name="Wedrychowicz H."/>
        </authorList>
    </citation>
    <scope>NUCLEOTIDE SEQUENCE [LARGE SCALE GENOMIC DNA]</scope>
    <source>
        <strain evidence="12 13">DSM 10068</strain>
    </source>
</reference>
<dbReference type="Gene3D" id="3.40.50.300">
    <property type="entry name" value="P-loop containing nucleotide triphosphate hydrolases"/>
    <property type="match status" value="2"/>
</dbReference>
<dbReference type="CDD" id="cd03225">
    <property type="entry name" value="ABC_cobalt_CbiO_domain1"/>
    <property type="match status" value="1"/>
</dbReference>
<keyword evidence="13" id="KW-1185">Reference proteome</keyword>
<dbReference type="GO" id="GO:0042626">
    <property type="term" value="F:ATPase-coupled transmembrane transporter activity"/>
    <property type="evidence" value="ECO:0007669"/>
    <property type="project" value="TreeGrafter"/>
</dbReference>
<dbReference type="Pfam" id="PF00005">
    <property type="entry name" value="ABC_tran"/>
    <property type="match status" value="2"/>
</dbReference>
<keyword evidence="6" id="KW-0547">Nucleotide-binding</keyword>
<accession>A0A1M5W589</accession>